<evidence type="ECO:0000313" key="1">
    <source>
        <dbReference type="EMBL" id="TKW37180.1"/>
    </source>
</evidence>
<reference evidence="1" key="1">
    <citation type="submission" date="2019-03" db="EMBL/GenBank/DDBJ databases">
        <title>WGS assembly of Setaria viridis.</title>
        <authorList>
            <person name="Huang P."/>
            <person name="Jenkins J."/>
            <person name="Grimwood J."/>
            <person name="Barry K."/>
            <person name="Healey A."/>
            <person name="Mamidi S."/>
            <person name="Sreedasyam A."/>
            <person name="Shu S."/>
            <person name="Feldman M."/>
            <person name="Wu J."/>
            <person name="Yu Y."/>
            <person name="Chen C."/>
            <person name="Johnson J."/>
            <person name="Rokhsar D."/>
            <person name="Baxter I."/>
            <person name="Schmutz J."/>
            <person name="Brutnell T."/>
            <person name="Kellogg E."/>
        </authorList>
    </citation>
    <scope>NUCLEOTIDE SEQUENCE [LARGE SCALE GENOMIC DNA]</scope>
</reference>
<name>A0A4U6W3X4_SETVI</name>
<protein>
    <submittedName>
        <fullName evidence="1">Uncharacterized protein</fullName>
    </submittedName>
</protein>
<dbReference type="EMBL" id="CM016552">
    <property type="protein sequence ID" value="TKW37180.1"/>
    <property type="molecule type" value="Genomic_DNA"/>
</dbReference>
<dbReference type="Proteomes" id="UP000298652">
    <property type="component" value="Chromosome 1"/>
</dbReference>
<accession>A0A4U6W3X4</accession>
<dbReference type="AlphaFoldDB" id="A0A4U6W3X4"/>
<gene>
    <name evidence="1" type="ORF">SEVIR_1G032400v2</name>
</gene>
<organism evidence="1 2">
    <name type="scientific">Setaria viridis</name>
    <name type="common">Green bristlegrass</name>
    <name type="synonym">Setaria italica subsp. viridis</name>
    <dbReference type="NCBI Taxonomy" id="4556"/>
    <lineage>
        <taxon>Eukaryota</taxon>
        <taxon>Viridiplantae</taxon>
        <taxon>Streptophyta</taxon>
        <taxon>Embryophyta</taxon>
        <taxon>Tracheophyta</taxon>
        <taxon>Spermatophyta</taxon>
        <taxon>Magnoliopsida</taxon>
        <taxon>Liliopsida</taxon>
        <taxon>Poales</taxon>
        <taxon>Poaceae</taxon>
        <taxon>PACMAD clade</taxon>
        <taxon>Panicoideae</taxon>
        <taxon>Panicodae</taxon>
        <taxon>Paniceae</taxon>
        <taxon>Cenchrinae</taxon>
        <taxon>Setaria</taxon>
    </lineage>
</organism>
<keyword evidence="2" id="KW-1185">Reference proteome</keyword>
<dbReference type="Gramene" id="TKW37180">
    <property type="protein sequence ID" value="TKW37180"/>
    <property type="gene ID" value="SEVIR_1G032400v2"/>
</dbReference>
<evidence type="ECO:0000313" key="2">
    <source>
        <dbReference type="Proteomes" id="UP000298652"/>
    </source>
</evidence>
<sequence>MRPVGPLTLPQRIQSILSRALLDWYGNGMHQGRLVVLSCNLVVDCLVTHGAYVLISSSDAFMSQVSGYVMNLVLGDLPANDI</sequence>
<proteinExistence type="predicted"/>